<evidence type="ECO:0000313" key="3">
    <source>
        <dbReference type="EMBL" id="KAK7022781.1"/>
    </source>
</evidence>
<reference evidence="3 4" key="1">
    <citation type="submission" date="2024-01" db="EMBL/GenBank/DDBJ databases">
        <title>A draft genome for a cacao thread blight-causing isolate of Paramarasmius palmivorus.</title>
        <authorList>
            <person name="Baruah I.K."/>
            <person name="Bukari Y."/>
            <person name="Amoako-Attah I."/>
            <person name="Meinhardt L.W."/>
            <person name="Bailey B.A."/>
            <person name="Cohen S.P."/>
        </authorList>
    </citation>
    <scope>NUCLEOTIDE SEQUENCE [LARGE SCALE GENOMIC DNA]</scope>
    <source>
        <strain evidence="3 4">GH-12</strain>
    </source>
</reference>
<protein>
    <submittedName>
        <fullName evidence="3">Uncharacterized protein</fullName>
    </submittedName>
</protein>
<dbReference type="PANTHER" id="PTHR35043">
    <property type="entry name" value="TRANSCRIPTION FACTOR DOMAIN-CONTAINING PROTEIN"/>
    <property type="match status" value="1"/>
</dbReference>
<dbReference type="AlphaFoldDB" id="A0AAW0BAP1"/>
<feature type="transmembrane region" description="Helical" evidence="2">
    <location>
        <begin position="320"/>
        <end position="339"/>
    </location>
</feature>
<feature type="region of interest" description="Disordered" evidence="1">
    <location>
        <begin position="51"/>
        <end position="89"/>
    </location>
</feature>
<evidence type="ECO:0000256" key="1">
    <source>
        <dbReference type="SAM" id="MobiDB-lite"/>
    </source>
</evidence>
<proteinExistence type="predicted"/>
<feature type="compositionally biased region" description="Polar residues" evidence="1">
    <location>
        <begin position="62"/>
        <end position="81"/>
    </location>
</feature>
<comment type="caution">
    <text evidence="3">The sequence shown here is derived from an EMBL/GenBank/DDBJ whole genome shotgun (WGS) entry which is preliminary data.</text>
</comment>
<evidence type="ECO:0000256" key="2">
    <source>
        <dbReference type="SAM" id="Phobius"/>
    </source>
</evidence>
<feature type="transmembrane region" description="Helical" evidence="2">
    <location>
        <begin position="360"/>
        <end position="381"/>
    </location>
</feature>
<feature type="transmembrane region" description="Helical" evidence="2">
    <location>
        <begin position="217"/>
        <end position="235"/>
    </location>
</feature>
<gene>
    <name evidence="3" type="ORF">VNI00_016952</name>
</gene>
<feature type="transmembrane region" description="Helical" evidence="2">
    <location>
        <begin position="288"/>
        <end position="314"/>
    </location>
</feature>
<dbReference type="PANTHER" id="PTHR35043:SF8">
    <property type="entry name" value="DUF4220 DOMAIN-CONTAINING PROTEIN"/>
    <property type="match status" value="1"/>
</dbReference>
<keyword evidence="2" id="KW-0812">Transmembrane</keyword>
<dbReference type="Proteomes" id="UP001383192">
    <property type="component" value="Unassembled WGS sequence"/>
</dbReference>
<keyword evidence="2" id="KW-1133">Transmembrane helix</keyword>
<keyword evidence="2" id="KW-0472">Membrane</keyword>
<feature type="transmembrane region" description="Helical" evidence="2">
    <location>
        <begin position="241"/>
        <end position="267"/>
    </location>
</feature>
<sequence>MGGFALYNGEEFCGHLWDRDRTLEIEEANFRPFEGKAEGYFERIKAYHEKHQKVDNTDESSNEQTLDSPTQTENPFTTNPSEKLLSPPSDSTTILEFLVAKGYITLTEDEIKDNLSHSDVITKSIAVIQTIWFIMQVIARAVDGLAITELEIITVGFAILNFGTYFLWWNKPLRVRHPVRVYWRQREMDIKGREGEEEEQGKEETEGKGKEEREEGWLCWLGRAATSVIGYIWFNTSPEGFISWILELVFLPLLIPFHIFDVCLYILRDNDCDYLAIPISSRLDNDPLHLYIAVYGIATLFGTIHCIPWVFQFPTHTEQLLWRISAVAVAVAPIAMGVLHGYFNTLIKSTPVWLDNMVKTLLVVLSLAYAVFRVTLLIIAFTTLRDLTPSAYQTVQWTTFIPHIG</sequence>
<evidence type="ECO:0000313" key="4">
    <source>
        <dbReference type="Proteomes" id="UP001383192"/>
    </source>
</evidence>
<organism evidence="3 4">
    <name type="scientific">Paramarasmius palmivorus</name>
    <dbReference type="NCBI Taxonomy" id="297713"/>
    <lineage>
        <taxon>Eukaryota</taxon>
        <taxon>Fungi</taxon>
        <taxon>Dikarya</taxon>
        <taxon>Basidiomycota</taxon>
        <taxon>Agaricomycotina</taxon>
        <taxon>Agaricomycetes</taxon>
        <taxon>Agaricomycetidae</taxon>
        <taxon>Agaricales</taxon>
        <taxon>Marasmiineae</taxon>
        <taxon>Marasmiaceae</taxon>
        <taxon>Paramarasmius</taxon>
    </lineage>
</organism>
<accession>A0AAW0BAP1</accession>
<dbReference type="EMBL" id="JAYKXP010000148">
    <property type="protein sequence ID" value="KAK7022781.1"/>
    <property type="molecule type" value="Genomic_DNA"/>
</dbReference>
<feature type="transmembrane region" description="Helical" evidence="2">
    <location>
        <begin position="145"/>
        <end position="168"/>
    </location>
</feature>
<keyword evidence="4" id="KW-1185">Reference proteome</keyword>
<name>A0AAW0BAP1_9AGAR</name>